<dbReference type="PROSITE" id="PS50931">
    <property type="entry name" value="HTH_LYSR"/>
    <property type="match status" value="1"/>
</dbReference>
<dbReference type="InterPro" id="IPR000847">
    <property type="entry name" value="LysR_HTH_N"/>
</dbReference>
<reference evidence="6 7" key="1">
    <citation type="submission" date="2017-03" db="EMBL/GenBank/DDBJ databases">
        <authorList>
            <person name="Afonso C.L."/>
            <person name="Miller P.J."/>
            <person name="Scott M.A."/>
            <person name="Spackman E."/>
            <person name="Goraichik I."/>
            <person name="Dimitrov K.M."/>
            <person name="Suarez D.L."/>
            <person name="Swayne D.E."/>
        </authorList>
    </citation>
    <scope>NUCLEOTIDE SEQUENCE [LARGE SCALE GENOMIC DNA]</scope>
    <source>
        <strain evidence="6 7">CECT 7751</strain>
    </source>
</reference>
<evidence type="ECO:0000259" key="5">
    <source>
        <dbReference type="PROSITE" id="PS50931"/>
    </source>
</evidence>
<dbReference type="Gene3D" id="3.40.190.290">
    <property type="match status" value="1"/>
</dbReference>
<evidence type="ECO:0000313" key="6">
    <source>
        <dbReference type="EMBL" id="SLN28303.1"/>
    </source>
</evidence>
<dbReference type="AlphaFoldDB" id="A0A1X6YQC6"/>
<keyword evidence="3" id="KW-0238">DNA-binding</keyword>
<dbReference type="Pfam" id="PF00126">
    <property type="entry name" value="HTH_1"/>
    <property type="match status" value="1"/>
</dbReference>
<dbReference type="CDD" id="cd05466">
    <property type="entry name" value="PBP2_LTTR_substrate"/>
    <property type="match status" value="1"/>
</dbReference>
<dbReference type="GO" id="GO:0010628">
    <property type="term" value="P:positive regulation of gene expression"/>
    <property type="evidence" value="ECO:0007669"/>
    <property type="project" value="TreeGrafter"/>
</dbReference>
<dbReference type="GO" id="GO:0003700">
    <property type="term" value="F:DNA-binding transcription factor activity"/>
    <property type="evidence" value="ECO:0007669"/>
    <property type="project" value="InterPro"/>
</dbReference>
<proteinExistence type="inferred from homology"/>
<dbReference type="GO" id="GO:0043565">
    <property type="term" value="F:sequence-specific DNA binding"/>
    <property type="evidence" value="ECO:0007669"/>
    <property type="project" value="TreeGrafter"/>
</dbReference>
<dbReference type="OrthoDB" id="8479870at2"/>
<organism evidence="6 7">
    <name type="scientific">Pseudooceanicola marinus</name>
    <dbReference type="NCBI Taxonomy" id="396013"/>
    <lineage>
        <taxon>Bacteria</taxon>
        <taxon>Pseudomonadati</taxon>
        <taxon>Pseudomonadota</taxon>
        <taxon>Alphaproteobacteria</taxon>
        <taxon>Rhodobacterales</taxon>
        <taxon>Paracoccaceae</taxon>
        <taxon>Pseudooceanicola</taxon>
    </lineage>
</organism>
<dbReference type="InterPro" id="IPR036390">
    <property type="entry name" value="WH_DNA-bd_sf"/>
</dbReference>
<dbReference type="SUPFAM" id="SSF46785">
    <property type="entry name" value="Winged helix' DNA-binding domain"/>
    <property type="match status" value="1"/>
</dbReference>
<evidence type="ECO:0000256" key="3">
    <source>
        <dbReference type="ARBA" id="ARBA00023125"/>
    </source>
</evidence>
<dbReference type="Pfam" id="PF03466">
    <property type="entry name" value="LysR_substrate"/>
    <property type="match status" value="1"/>
</dbReference>
<gene>
    <name evidence="6" type="primary">cmpR_2</name>
    <name evidence="6" type="ORF">PSM7751_01111</name>
</gene>
<dbReference type="PRINTS" id="PR00039">
    <property type="entry name" value="HTHLYSR"/>
</dbReference>
<dbReference type="InterPro" id="IPR005119">
    <property type="entry name" value="LysR_subst-bd"/>
</dbReference>
<keyword evidence="7" id="KW-1185">Reference proteome</keyword>
<evidence type="ECO:0000256" key="2">
    <source>
        <dbReference type="ARBA" id="ARBA00023015"/>
    </source>
</evidence>
<keyword evidence="4" id="KW-0804">Transcription</keyword>
<evidence type="ECO:0000313" key="7">
    <source>
        <dbReference type="Proteomes" id="UP000193963"/>
    </source>
</evidence>
<name>A0A1X6YQC6_9RHOB</name>
<evidence type="ECO:0000256" key="4">
    <source>
        <dbReference type="ARBA" id="ARBA00023163"/>
    </source>
</evidence>
<evidence type="ECO:0000256" key="1">
    <source>
        <dbReference type="ARBA" id="ARBA00009437"/>
    </source>
</evidence>
<dbReference type="PANTHER" id="PTHR30427">
    <property type="entry name" value="TRANSCRIPTIONAL ACTIVATOR PROTEIN LYSR"/>
    <property type="match status" value="1"/>
</dbReference>
<keyword evidence="2" id="KW-0805">Transcription regulation</keyword>
<comment type="similarity">
    <text evidence="1">Belongs to the LysR transcriptional regulatory family.</text>
</comment>
<dbReference type="RefSeq" id="WP_085887006.1">
    <property type="nucleotide sequence ID" value="NZ_FWFN01000002.1"/>
</dbReference>
<dbReference type="PANTHER" id="PTHR30427:SF1">
    <property type="entry name" value="TRANSCRIPTIONAL ACTIVATOR PROTEIN LYSR"/>
    <property type="match status" value="1"/>
</dbReference>
<dbReference type="InterPro" id="IPR036388">
    <property type="entry name" value="WH-like_DNA-bd_sf"/>
</dbReference>
<accession>A0A1X6YQC6</accession>
<sequence length="307" mass="32876">MRPITLQRLQVFCAVYENDSISAAARSLRLSQPTVSRHLRDFEAALGLSLFVLDKGRVMPTAEADAIYGESRFLFDGVTRLENRIEALRQGEGQTLSLMTVNMLTPHFVPRSVAHALEALPGLAMTLDVGTLAQQLAALRAGQVDLCIVAGRVQAEDVRLERLGQGRLRLLVPPGSPLAGPGPVPVEDLSGVSLLGSTLRGPVGKVLAQALAGHDLDFSAQVTVNSLSLVPPLCQALETASLADEFTIHFQNTSGFEVLDLAPEVIFDIYAMTLGPVQAGSAARIFLRELRRLLADWEAGERPAPGG</sequence>
<dbReference type="EMBL" id="FWFN01000002">
    <property type="protein sequence ID" value="SLN28303.1"/>
    <property type="molecule type" value="Genomic_DNA"/>
</dbReference>
<protein>
    <submittedName>
        <fullName evidence="6">HTH-type transcriptional activator CmpR</fullName>
    </submittedName>
</protein>
<dbReference type="Gene3D" id="1.10.10.10">
    <property type="entry name" value="Winged helix-like DNA-binding domain superfamily/Winged helix DNA-binding domain"/>
    <property type="match status" value="1"/>
</dbReference>
<dbReference type="SUPFAM" id="SSF53850">
    <property type="entry name" value="Periplasmic binding protein-like II"/>
    <property type="match status" value="1"/>
</dbReference>
<dbReference type="Proteomes" id="UP000193963">
    <property type="component" value="Unassembled WGS sequence"/>
</dbReference>
<feature type="domain" description="HTH lysR-type" evidence="5">
    <location>
        <begin position="4"/>
        <end position="61"/>
    </location>
</feature>